<accession>A0ABU2UI78</accession>
<feature type="domain" description="Putative exodeoxyribonuclease 8 PDDEXK-like" evidence="2">
    <location>
        <begin position="64"/>
        <end position="275"/>
    </location>
</feature>
<proteinExistence type="predicted"/>
<evidence type="ECO:0000313" key="3">
    <source>
        <dbReference type="EMBL" id="MDT0472971.1"/>
    </source>
</evidence>
<evidence type="ECO:0000256" key="1">
    <source>
        <dbReference type="SAM" id="MobiDB-lite"/>
    </source>
</evidence>
<reference evidence="3" key="1">
    <citation type="submission" date="2024-05" db="EMBL/GenBank/DDBJ databases">
        <title>30 novel species of actinomycetes from the DSMZ collection.</title>
        <authorList>
            <person name="Nouioui I."/>
        </authorList>
    </citation>
    <scope>NUCLEOTIDE SEQUENCE</scope>
    <source>
        <strain evidence="3">DSM 41014</strain>
    </source>
</reference>
<evidence type="ECO:0000313" key="4">
    <source>
        <dbReference type="Proteomes" id="UP001180489"/>
    </source>
</evidence>
<name>A0ABU2UI78_9ACTN</name>
<evidence type="ECO:0000259" key="2">
    <source>
        <dbReference type="Pfam" id="PF12684"/>
    </source>
</evidence>
<feature type="compositionally biased region" description="Low complexity" evidence="1">
    <location>
        <begin position="1"/>
        <end position="20"/>
    </location>
</feature>
<keyword evidence="4" id="KW-1185">Reference proteome</keyword>
<dbReference type="RefSeq" id="WP_311635045.1">
    <property type="nucleotide sequence ID" value="NZ_JAVRFF010000012.1"/>
</dbReference>
<dbReference type="InterPro" id="IPR024432">
    <property type="entry name" value="Put_RecE_PDDEXK-like_dom"/>
</dbReference>
<feature type="region of interest" description="Disordered" evidence="1">
    <location>
        <begin position="1"/>
        <end position="26"/>
    </location>
</feature>
<organism evidence="3 4">
    <name type="scientific">Streptomyces hintoniae</name>
    <dbReference type="NCBI Taxonomy" id="3075521"/>
    <lineage>
        <taxon>Bacteria</taxon>
        <taxon>Bacillati</taxon>
        <taxon>Actinomycetota</taxon>
        <taxon>Actinomycetes</taxon>
        <taxon>Kitasatosporales</taxon>
        <taxon>Streptomycetaceae</taxon>
        <taxon>Streptomyces</taxon>
    </lineage>
</organism>
<dbReference type="EMBL" id="JAVRFF010000012">
    <property type="protein sequence ID" value="MDT0472971.1"/>
    <property type="molecule type" value="Genomic_DNA"/>
</dbReference>
<dbReference type="Gene3D" id="3.90.320.10">
    <property type="match status" value="1"/>
</dbReference>
<gene>
    <name evidence="3" type="ORF">RM863_12640</name>
</gene>
<dbReference type="Pfam" id="PF12684">
    <property type="entry name" value="DUF3799"/>
    <property type="match status" value="1"/>
</dbReference>
<dbReference type="InterPro" id="IPR011604">
    <property type="entry name" value="PDDEXK-like_dom_sf"/>
</dbReference>
<dbReference type="Proteomes" id="UP001180489">
    <property type="component" value="Unassembled WGS sequence"/>
</dbReference>
<protein>
    <submittedName>
        <fullName evidence="3">PD-(D/E)XK nuclease-like domain-containing protein</fullName>
    </submittedName>
</protein>
<sequence>MTITADAGAIAPAAGPKPITEPGIHDMTNEEYHSHQYALSSSGARTLIESCPAIFRYEQDHPQPTKKVWDIGNAAHKLVLGNGPTLVRIDAEEWRTNAVKAEVADARAAGHIPLKPSEWDTVHAMADALRRHPVASLLFDPEHGTPERSLFWRDEKTDVMRRARLDWLPNPRSGRLIIPDYKTCRSAHPEKLQRAIDEFGYHQQDDTYRSACHALGIADETAAFVFVCQEKTAPYVITVIEVNATARRIGAARNRRALETFARCTATGYWPGYSDDVVPTALPGYAETRDTLEYL</sequence>
<comment type="caution">
    <text evidence="3">The sequence shown here is derived from an EMBL/GenBank/DDBJ whole genome shotgun (WGS) entry which is preliminary data.</text>
</comment>